<dbReference type="EMBL" id="FTMC01000002">
    <property type="protein sequence ID" value="SIQ00106.1"/>
    <property type="molecule type" value="Genomic_DNA"/>
</dbReference>
<dbReference type="Proteomes" id="UP000186079">
    <property type="component" value="Unassembled WGS sequence"/>
</dbReference>
<dbReference type="Pfam" id="PF18735">
    <property type="entry name" value="HEPN_RiboL-PSP"/>
    <property type="match status" value="1"/>
</dbReference>
<sequence length="215" mass="24776">MSKPYTEAHFSAQIIEDRNWRIKEISDLKAAIRRGDEGVQRVLLRALIAICYAHWEGYIRFSAKKYLEHIALRKFQYGDLNRQFFRNYFLPRLAALSTTKANIADRCDLVDQILNSADVRFTRVNEDLINTKSNLNFEVLTDICLVCGLSAEIFAEKCTFIDVILLKRRNAIAHGESTLVELNELDEITTETIVLMRTFGDALENHVVLQTYKAI</sequence>
<organism evidence="2 3">
    <name type="scientific">Pseudomonas flexibilis</name>
    <dbReference type="NCBI Taxonomy" id="706570"/>
    <lineage>
        <taxon>Bacteria</taxon>
        <taxon>Pseudomonadati</taxon>
        <taxon>Pseudomonadota</taxon>
        <taxon>Gammaproteobacteria</taxon>
        <taxon>Pseudomonadales</taxon>
        <taxon>Pseudomonadaceae</taxon>
        <taxon>Pseudomonas</taxon>
    </lineage>
</organism>
<dbReference type="InterPro" id="IPR041519">
    <property type="entry name" value="HEPN_RiboL-PSP"/>
</dbReference>
<name>A0A1N6P778_9PSED</name>
<evidence type="ECO:0000259" key="1">
    <source>
        <dbReference type="Pfam" id="PF18735"/>
    </source>
</evidence>
<accession>A0A1N6P778</accession>
<proteinExistence type="predicted"/>
<reference evidence="2 3" key="1">
    <citation type="submission" date="2017-01" db="EMBL/GenBank/DDBJ databases">
        <authorList>
            <person name="Mah S.A."/>
            <person name="Swanson W.J."/>
            <person name="Moy G.W."/>
            <person name="Vacquier V.D."/>
        </authorList>
    </citation>
    <scope>NUCLEOTIDE SEQUENCE [LARGE SCALE GENOMIC DNA]</scope>
    <source>
        <strain evidence="2 3">ATCC 29606</strain>
    </source>
</reference>
<evidence type="ECO:0000313" key="3">
    <source>
        <dbReference type="Proteomes" id="UP000186079"/>
    </source>
</evidence>
<feature type="domain" description="RiboL-PSP-HEPN" evidence="1">
    <location>
        <begin position="16"/>
        <end position="205"/>
    </location>
</feature>
<evidence type="ECO:0000313" key="2">
    <source>
        <dbReference type="EMBL" id="SIQ00106.1"/>
    </source>
</evidence>
<gene>
    <name evidence="2" type="ORF">SAMN05421672_10243</name>
</gene>
<dbReference type="RefSeq" id="WP_039560335.1">
    <property type="nucleotide sequence ID" value="NZ_FTMC01000002.1"/>
</dbReference>
<protein>
    <recommendedName>
        <fullName evidence="1">RiboL-PSP-HEPN domain-containing protein</fullName>
    </recommendedName>
</protein>
<dbReference type="AlphaFoldDB" id="A0A1N6P778"/>